<keyword evidence="1" id="KW-0677">Repeat</keyword>
<feature type="repeat" description="PPR" evidence="2">
    <location>
        <begin position="222"/>
        <end position="252"/>
    </location>
</feature>
<feature type="repeat" description="PPR" evidence="2">
    <location>
        <begin position="187"/>
        <end position="221"/>
    </location>
</feature>
<dbReference type="NCBIfam" id="TIGR00756">
    <property type="entry name" value="PPR"/>
    <property type="match status" value="11"/>
</dbReference>
<feature type="repeat" description="PPR" evidence="2">
    <location>
        <begin position="525"/>
        <end position="555"/>
    </location>
</feature>
<name>A0ABP0X1F7_9BRYO</name>
<dbReference type="Pfam" id="PF13041">
    <property type="entry name" value="PPR_2"/>
    <property type="match status" value="6"/>
</dbReference>
<protein>
    <recommendedName>
        <fullName evidence="5">Pentatricopeptide repeat-containing protein</fullName>
    </recommendedName>
</protein>
<feature type="repeat" description="PPR" evidence="2">
    <location>
        <begin position="556"/>
        <end position="590"/>
    </location>
</feature>
<keyword evidence="4" id="KW-1185">Reference proteome</keyword>
<dbReference type="PANTHER" id="PTHR24015:SF548">
    <property type="entry name" value="OS08G0340900 PROTEIN"/>
    <property type="match status" value="1"/>
</dbReference>
<dbReference type="EMBL" id="OZ020100">
    <property type="protein sequence ID" value="CAK9272944.1"/>
    <property type="molecule type" value="Genomic_DNA"/>
</dbReference>
<feature type="repeat" description="PPR" evidence="2">
    <location>
        <begin position="354"/>
        <end position="388"/>
    </location>
</feature>
<organism evidence="3 4">
    <name type="scientific">Sphagnum jensenii</name>
    <dbReference type="NCBI Taxonomy" id="128206"/>
    <lineage>
        <taxon>Eukaryota</taxon>
        <taxon>Viridiplantae</taxon>
        <taxon>Streptophyta</taxon>
        <taxon>Embryophyta</taxon>
        <taxon>Bryophyta</taxon>
        <taxon>Sphagnophytina</taxon>
        <taxon>Sphagnopsida</taxon>
        <taxon>Sphagnales</taxon>
        <taxon>Sphagnaceae</taxon>
        <taxon>Sphagnum</taxon>
    </lineage>
</organism>
<dbReference type="SUPFAM" id="SSF48452">
    <property type="entry name" value="TPR-like"/>
    <property type="match status" value="1"/>
</dbReference>
<proteinExistence type="predicted"/>
<sequence>MSSSSVQQEQLPGARSKFFLKHKSSSSTTAWRGGRWTGRNVLLRVCMHPLFHFTHQQFSHYTALLSGPHPIGTESALTNHGKFPGGEREKLWREFFMDPSQWWDHRSEKTDKRFPDFKHKTTQKALWLDQQKKPPWVAAKIAALAPGTVQLNIFAWNQKLTKYVKDGKPEKVMQLFQQMQQEGVRPNKFTFVQLIKACAGLGRLEDGRLVHEQLIQSGCESNVFLGNSLIDMYAKCGSIEDAWRVFNKMPSQDMVTWTSMILGHVKCGQGQKALEIFQQMQQESVQPNSITFVGVLNACAGVVALEEGRRVHQQIIECGWDSNVFVVNSLIDMYAKCESIEDASRVFNKMSSRDVVTWNAMILGHVQCGQGQKALELFQQMQQEHVQPNSVTFVGVLNACASIVALEEGMSVHQQIIQSGWDSDVYVGSSLVDMYAKCGNIEDALRVFNKLPSRDVVTWSAMILGHVQSGQGQKALELFQQMQQEGVQPNSVTIVGVLNACASVVGLEEGRCVHQQIVDCGWDLDVFVANSLVDMYVKCGSIEDAWRVFNKMSSRDVITWTAMILGHVQSGQGKKGLELFRQMQQEGVRPDSVTIVAVLNACASVVALEEGRSVHQQIVEHGWDSDIFVMNSLIDMYAKCGSMEDAWRVFSKMPSRDVVTWTVILGGCAMHGHGKEALKLFEWMCKEGVQPDDVTFVCLLSACSHAGLVDEGMHCFALMSTVYGISTKLEHYTCMVDLLGRAGHLQKAENMVMAMPCKPHAAAWMALLGACRIHGNVEMAERVAKRFLEMEPENAAGYMLLSNTYTVGSRHLCESVEHQRQEKGAKKQPGSHVD</sequence>
<dbReference type="Proteomes" id="UP001497444">
    <property type="component" value="Chromosome 5"/>
</dbReference>
<accession>A0ABP0X1F7</accession>
<evidence type="ECO:0000313" key="4">
    <source>
        <dbReference type="Proteomes" id="UP001497444"/>
    </source>
</evidence>
<feature type="repeat" description="PPR" evidence="2">
    <location>
        <begin position="626"/>
        <end position="656"/>
    </location>
</feature>
<feature type="repeat" description="PPR" evidence="2">
    <location>
        <begin position="455"/>
        <end position="489"/>
    </location>
</feature>
<feature type="repeat" description="PPR" evidence="2">
    <location>
        <begin position="657"/>
        <end position="691"/>
    </location>
</feature>
<dbReference type="InterPro" id="IPR046960">
    <property type="entry name" value="PPR_At4g14850-like_plant"/>
</dbReference>
<dbReference type="InterPro" id="IPR011990">
    <property type="entry name" value="TPR-like_helical_dom_sf"/>
</dbReference>
<dbReference type="InterPro" id="IPR046848">
    <property type="entry name" value="E_motif"/>
</dbReference>
<evidence type="ECO:0008006" key="5">
    <source>
        <dbReference type="Google" id="ProtNLM"/>
    </source>
</evidence>
<dbReference type="PROSITE" id="PS51375">
    <property type="entry name" value="PPR"/>
    <property type="match status" value="12"/>
</dbReference>
<reference evidence="3" key="1">
    <citation type="submission" date="2024-02" db="EMBL/GenBank/DDBJ databases">
        <authorList>
            <consortium name="ELIXIR-Norway"/>
            <consortium name="Elixir Norway"/>
        </authorList>
    </citation>
    <scope>NUCLEOTIDE SEQUENCE</scope>
</reference>
<evidence type="ECO:0000256" key="2">
    <source>
        <dbReference type="PROSITE-ProRule" id="PRU00708"/>
    </source>
</evidence>
<evidence type="ECO:0000313" key="3">
    <source>
        <dbReference type="EMBL" id="CAK9272944.1"/>
    </source>
</evidence>
<feature type="repeat" description="PPR" evidence="2">
    <location>
        <begin position="323"/>
        <end position="353"/>
    </location>
</feature>
<feature type="repeat" description="PPR" evidence="2">
    <location>
        <begin position="253"/>
        <end position="287"/>
    </location>
</feature>
<evidence type="ECO:0000256" key="1">
    <source>
        <dbReference type="ARBA" id="ARBA00022737"/>
    </source>
</evidence>
<dbReference type="PANTHER" id="PTHR24015">
    <property type="entry name" value="OS07G0578800 PROTEIN-RELATED"/>
    <property type="match status" value="1"/>
</dbReference>
<feature type="repeat" description="PPR" evidence="2">
    <location>
        <begin position="424"/>
        <end position="454"/>
    </location>
</feature>
<dbReference type="Gene3D" id="1.25.40.10">
    <property type="entry name" value="Tetratricopeptide repeat domain"/>
    <property type="match status" value="6"/>
</dbReference>
<feature type="repeat" description="PPR" evidence="2">
    <location>
        <begin position="152"/>
        <end position="186"/>
    </location>
</feature>
<dbReference type="InterPro" id="IPR002885">
    <property type="entry name" value="PPR_rpt"/>
</dbReference>
<gene>
    <name evidence="3" type="ORF">CSSPJE1EN1_LOCUS18422</name>
</gene>
<dbReference type="Pfam" id="PF20431">
    <property type="entry name" value="E_motif"/>
    <property type="match status" value="1"/>
</dbReference>
<dbReference type="Pfam" id="PF01535">
    <property type="entry name" value="PPR"/>
    <property type="match status" value="2"/>
</dbReference>